<dbReference type="InterPro" id="IPR036397">
    <property type="entry name" value="RNaseH_sf"/>
</dbReference>
<dbReference type="GO" id="GO:0003723">
    <property type="term" value="F:RNA binding"/>
    <property type="evidence" value="ECO:0007669"/>
    <property type="project" value="InterPro"/>
</dbReference>
<dbReference type="Proteomes" id="UP000050424">
    <property type="component" value="Unassembled WGS sequence"/>
</dbReference>
<comment type="similarity">
    <text evidence="1">Belongs to the argonaute family.</text>
</comment>
<dbReference type="Gene3D" id="2.170.260.10">
    <property type="entry name" value="paz domain"/>
    <property type="match status" value="1"/>
</dbReference>
<dbReference type="InterPro" id="IPR012337">
    <property type="entry name" value="RNaseH-like_sf"/>
</dbReference>
<feature type="region of interest" description="Disordered" evidence="2">
    <location>
        <begin position="1"/>
        <end position="76"/>
    </location>
</feature>
<keyword evidence="6" id="KW-1185">Reference proteome</keyword>
<reference evidence="5 6" key="1">
    <citation type="submission" date="2015-09" db="EMBL/GenBank/DDBJ databases">
        <title>Draft genome of a European isolate of the apple canker pathogen Neonectria ditissima.</title>
        <authorList>
            <person name="Gomez-Cortecero A."/>
            <person name="Harrison R.J."/>
            <person name="Armitage A.D."/>
        </authorList>
    </citation>
    <scope>NUCLEOTIDE SEQUENCE [LARGE SCALE GENOMIC DNA]</scope>
    <source>
        <strain evidence="5 6">R09/05</strain>
    </source>
</reference>
<dbReference type="InterPro" id="IPR003165">
    <property type="entry name" value="Piwi"/>
</dbReference>
<dbReference type="Pfam" id="PF16486">
    <property type="entry name" value="ArgoN"/>
    <property type="match status" value="1"/>
</dbReference>
<dbReference type="PANTHER" id="PTHR22891">
    <property type="entry name" value="EUKARYOTIC TRANSLATION INITIATION FACTOR 2C"/>
    <property type="match status" value="1"/>
</dbReference>
<evidence type="ECO:0000313" key="6">
    <source>
        <dbReference type="Proteomes" id="UP000050424"/>
    </source>
</evidence>
<dbReference type="AlphaFoldDB" id="A0A0P7AYP1"/>
<dbReference type="Gene3D" id="3.30.420.10">
    <property type="entry name" value="Ribonuclease H-like superfamily/Ribonuclease H"/>
    <property type="match status" value="1"/>
</dbReference>
<evidence type="ECO:0000259" key="4">
    <source>
        <dbReference type="PROSITE" id="PS50822"/>
    </source>
</evidence>
<dbReference type="CDD" id="cd02846">
    <property type="entry name" value="PAZ_argonaute_like"/>
    <property type="match status" value="1"/>
</dbReference>
<feature type="domain" description="Piwi" evidence="4">
    <location>
        <begin position="638"/>
        <end position="942"/>
    </location>
</feature>
<feature type="compositionally biased region" description="Gly residues" evidence="2">
    <location>
        <begin position="38"/>
        <end position="49"/>
    </location>
</feature>
<evidence type="ECO:0000313" key="5">
    <source>
        <dbReference type="EMBL" id="KPM33983.1"/>
    </source>
</evidence>
<dbReference type="Pfam" id="PF02170">
    <property type="entry name" value="PAZ"/>
    <property type="match status" value="1"/>
</dbReference>
<dbReference type="SUPFAM" id="SSF101690">
    <property type="entry name" value="PAZ domain"/>
    <property type="match status" value="1"/>
</dbReference>
<dbReference type="Gene3D" id="3.40.50.2300">
    <property type="match status" value="1"/>
</dbReference>
<sequence length="1012" mass="113165">MSDRGRRSPSPSGQGSSSGERRPSKSPSRGRPDSPSGPGSGKPGSGWAKGPGFDPARPAAKQERGNTRMELPPDAYVSETKKDLFTLRGNRVNTEGRPEPVEVNQYRMTKFDFTKKIYQYDVSSFGPWPVSPVAASLTSHQVVLSPEPEKLGPVMKKIWAHPTLQAKLQPYKGDKWLFDGKKLAWAPVLLDKGEIRCKIDLDEGKRPPGAPIRPGADFFVCIKKTTEIKVAALQGYLEHKISFNNTVQEALNFLDHLVRQWPSQHLLAIKRNFYKQSEAGIPLGDAIVEVHKGTYASVRMSHNTARGGVGLGYNIDVANTCFWIGNQSLDKMMCNFLATCDKRWQGTTPATAWKELKPVPGRNGRLESSDAFKQLRKLRRLKFKVRHANRRNDDSLFTIVDFCFNESFGPDGGTAKNVTFEYDGVQTTIQDYYRKKYNVTLRYANLPLIDAGKAGKVPMELAWIEPMQRYPFKLNPEQTAAMIKIAVTRPPIRKADIQKNVGDLQIGSDPFLREYGVTFETQFAKTDAKILPAPVVKFGTGTAEPRFSGRWDLRGKKFWKQNTQPLKSWGFVVLEQGVGFPALQQFASTFKTTFIGHGGKCNADPQLLNPPGDMRFNAANAIAWAHEQITQKTGYTQLLFCVISKRNSGTYERLKKSADCRFGILTQVVLSNHVMKNNGQYHSNVCMKVNAKLGGATACTPPLWKTNTFFPESRPTMMIGVDVSHGAPGGTSPSTAAMTMSIDRDATRYAALVESNGYRVEMLTPSNVHFMFGNLAAHWKEGHNNATPAHIMYFRDGVGEGQFAQVLDQEIAQIKQWLLERLPGKAQPKFTVVVATKRHHIRFFPQRGDKNGNPLPGTLVEKEVTHPFMLDFYLNSHVAIQGTARPVHYHVILDEMNIPVNELQKMIYHQCYSYARSTTPVSLHPAVYYAHLASDRARAHENIATSEGFRAGPKGHEMIRDKVARGISIAGAQRDIEAPPLLPLGGKMNADKNFGESEFNQRKFFRKTMWYI</sequence>
<dbReference type="SUPFAM" id="SSF53098">
    <property type="entry name" value="Ribonuclease H-like"/>
    <property type="match status" value="1"/>
</dbReference>
<dbReference type="STRING" id="78410.A0A0P7AYP1"/>
<comment type="caution">
    <text evidence="5">The sequence shown here is derived from an EMBL/GenBank/DDBJ whole genome shotgun (WGS) entry which is preliminary data.</text>
</comment>
<evidence type="ECO:0000256" key="1">
    <source>
        <dbReference type="RuleBase" id="RU361178"/>
    </source>
</evidence>
<evidence type="ECO:0000256" key="2">
    <source>
        <dbReference type="SAM" id="MobiDB-lite"/>
    </source>
</evidence>
<name>A0A0P7AYP1_9HYPO</name>
<dbReference type="InterPro" id="IPR003100">
    <property type="entry name" value="PAZ_dom"/>
</dbReference>
<proteinExistence type="inferred from homology"/>
<dbReference type="OrthoDB" id="10252740at2759"/>
<feature type="compositionally biased region" description="Low complexity" evidence="2">
    <location>
        <begin position="8"/>
        <end position="18"/>
    </location>
</feature>
<organism evidence="5 6">
    <name type="scientific">Neonectria ditissima</name>
    <dbReference type="NCBI Taxonomy" id="78410"/>
    <lineage>
        <taxon>Eukaryota</taxon>
        <taxon>Fungi</taxon>
        <taxon>Dikarya</taxon>
        <taxon>Ascomycota</taxon>
        <taxon>Pezizomycotina</taxon>
        <taxon>Sordariomycetes</taxon>
        <taxon>Hypocreomycetidae</taxon>
        <taxon>Hypocreales</taxon>
        <taxon>Nectriaceae</taxon>
        <taxon>Neonectria</taxon>
    </lineage>
</organism>
<gene>
    <name evidence="5" type="ORF">AK830_g12591</name>
</gene>
<dbReference type="SMART" id="SM00949">
    <property type="entry name" value="PAZ"/>
    <property type="match status" value="1"/>
</dbReference>
<dbReference type="InterPro" id="IPR014811">
    <property type="entry name" value="ArgoL1"/>
</dbReference>
<dbReference type="EMBL" id="LKCW01000438">
    <property type="protein sequence ID" value="KPM33983.1"/>
    <property type="molecule type" value="Genomic_DNA"/>
</dbReference>
<evidence type="ECO:0000259" key="3">
    <source>
        <dbReference type="PROSITE" id="PS50821"/>
    </source>
</evidence>
<protein>
    <submittedName>
        <fullName evidence="5">Protein argonaute</fullName>
    </submittedName>
</protein>
<dbReference type="SMART" id="SM01163">
    <property type="entry name" value="DUF1785"/>
    <property type="match status" value="1"/>
</dbReference>
<dbReference type="Pfam" id="PF16488">
    <property type="entry name" value="ArgoL2"/>
    <property type="match status" value="1"/>
</dbReference>
<dbReference type="SMART" id="SM00950">
    <property type="entry name" value="Piwi"/>
    <property type="match status" value="1"/>
</dbReference>
<dbReference type="PROSITE" id="PS50821">
    <property type="entry name" value="PAZ"/>
    <property type="match status" value="1"/>
</dbReference>
<dbReference type="InterPro" id="IPR032474">
    <property type="entry name" value="Argonaute_N"/>
</dbReference>
<dbReference type="InterPro" id="IPR032472">
    <property type="entry name" value="ArgoL2"/>
</dbReference>
<dbReference type="Pfam" id="PF08699">
    <property type="entry name" value="ArgoL1"/>
    <property type="match status" value="1"/>
</dbReference>
<dbReference type="InterPro" id="IPR036085">
    <property type="entry name" value="PAZ_dom_sf"/>
</dbReference>
<feature type="domain" description="PAZ" evidence="3">
    <location>
        <begin position="351"/>
        <end position="466"/>
    </location>
</feature>
<dbReference type="CDD" id="cd04657">
    <property type="entry name" value="Piwi_ago-like"/>
    <property type="match status" value="1"/>
</dbReference>
<dbReference type="Pfam" id="PF02171">
    <property type="entry name" value="Piwi"/>
    <property type="match status" value="1"/>
</dbReference>
<accession>A0A0P7AYP1</accession>
<dbReference type="InterPro" id="IPR045246">
    <property type="entry name" value="Piwi_ago-like"/>
</dbReference>
<dbReference type="PROSITE" id="PS50822">
    <property type="entry name" value="PIWI"/>
    <property type="match status" value="1"/>
</dbReference>
<feature type="compositionally biased region" description="Low complexity" evidence="2">
    <location>
        <begin position="25"/>
        <end position="37"/>
    </location>
</feature>